<proteinExistence type="predicted"/>
<dbReference type="PANTHER" id="PTHR30619">
    <property type="entry name" value="DNA INTERNALIZATION/COMPETENCE PROTEIN COMEC/REC2"/>
    <property type="match status" value="1"/>
</dbReference>
<sequence>MKVDGSTVATVDFLNVGFGECTIIHLAGEVSKTIIIDAGDSMESIYVKDPSRISLKEYIKINGIEVIDLLIITHPHPDHISGVTPIIDVVEIKEVWLHLLAPYQENQHSFEMLLGPLGRGLFSLGYLFEAFKQRNIPYEVIDNIRKLKYHNFDLIAFPPHIDQFINIQAQLDLLYKLEDETPVKNLASQIDRGLNETSLTVKIKINDCIILLTSDVKVERVEIMLESHETLSILQAPHHGDVNHLSDDFLKRYPPETIIVSAAYEGTYSLPSSNFDSFVKEHHPDGIIFYTGYNKDSGKKHRGLRVNLFKNSKFEVVDIE</sequence>
<dbReference type="Gene3D" id="3.60.15.10">
    <property type="entry name" value="Ribonuclease Z/Hydroxyacylglutathione hydrolase-like"/>
    <property type="match status" value="1"/>
</dbReference>
<dbReference type="Pfam" id="PF00753">
    <property type="entry name" value="Lactamase_B"/>
    <property type="match status" value="1"/>
</dbReference>
<organism evidence="2 3">
    <name type="scientific">Bacillus weihaiensis</name>
    <dbReference type="NCBI Taxonomy" id="1547283"/>
    <lineage>
        <taxon>Bacteria</taxon>
        <taxon>Bacillati</taxon>
        <taxon>Bacillota</taxon>
        <taxon>Bacilli</taxon>
        <taxon>Bacillales</taxon>
        <taxon>Bacillaceae</taxon>
        <taxon>Bacillus</taxon>
    </lineage>
</organism>
<dbReference type="PANTHER" id="PTHR30619:SF1">
    <property type="entry name" value="RECOMBINATION PROTEIN 2"/>
    <property type="match status" value="1"/>
</dbReference>
<evidence type="ECO:0000313" key="3">
    <source>
        <dbReference type="Proteomes" id="UP000181936"/>
    </source>
</evidence>
<evidence type="ECO:0000259" key="1">
    <source>
        <dbReference type="Pfam" id="PF00753"/>
    </source>
</evidence>
<keyword evidence="3" id="KW-1185">Reference proteome</keyword>
<dbReference type="OrthoDB" id="9761531at2"/>
<dbReference type="InterPro" id="IPR001279">
    <property type="entry name" value="Metallo-B-lactamas"/>
</dbReference>
<dbReference type="AlphaFoldDB" id="A0A1L3MMG8"/>
<dbReference type="SUPFAM" id="SSF56281">
    <property type="entry name" value="Metallo-hydrolase/oxidoreductase"/>
    <property type="match status" value="1"/>
</dbReference>
<feature type="domain" description="Metallo-beta-lactamase" evidence="1">
    <location>
        <begin position="18"/>
        <end position="259"/>
    </location>
</feature>
<dbReference type="Proteomes" id="UP000181936">
    <property type="component" value="Chromosome"/>
</dbReference>
<gene>
    <name evidence="2" type="ORF">A9C19_01380</name>
</gene>
<dbReference type="KEGG" id="bwh:A9C19_01380"/>
<dbReference type="STRING" id="1547283.A9C19_01380"/>
<protein>
    <recommendedName>
        <fullName evidence="1">Metallo-beta-lactamase domain-containing protein</fullName>
    </recommendedName>
</protein>
<evidence type="ECO:0000313" key="2">
    <source>
        <dbReference type="EMBL" id="APH03511.1"/>
    </source>
</evidence>
<name>A0A1L3MMG8_9BACI</name>
<dbReference type="InterPro" id="IPR052159">
    <property type="entry name" value="Competence_DNA_uptake"/>
</dbReference>
<dbReference type="InterPro" id="IPR036866">
    <property type="entry name" value="RibonucZ/Hydroxyglut_hydro"/>
</dbReference>
<accession>A0A1L3MMG8</accession>
<dbReference type="EMBL" id="CP016020">
    <property type="protein sequence ID" value="APH03511.1"/>
    <property type="molecule type" value="Genomic_DNA"/>
</dbReference>
<reference evidence="2 3" key="1">
    <citation type="journal article" date="2016" name="Sci. Rep.">
        <title>Complete genome sequence and transcriptomic analysis of a novel marine strain Bacillus weihaiensis reveals the mechanism of brown algae degradation.</title>
        <authorList>
            <person name="Zhu Y."/>
            <person name="Chen P."/>
            <person name="Bao Y."/>
            <person name="Men Y."/>
            <person name="Zeng Y."/>
            <person name="Yang J."/>
            <person name="Sun J."/>
            <person name="Sun Y."/>
        </authorList>
    </citation>
    <scope>NUCLEOTIDE SEQUENCE [LARGE SCALE GENOMIC DNA]</scope>
    <source>
        <strain evidence="2 3">Alg07</strain>
    </source>
</reference>
<dbReference type="RefSeq" id="WP_072578301.1">
    <property type="nucleotide sequence ID" value="NZ_CP016020.1"/>
</dbReference>